<dbReference type="Proteomes" id="UP001476247">
    <property type="component" value="Unassembled WGS sequence"/>
</dbReference>
<sequence>MNIDTLMNEMSIQEEAEVVTEEVYVSLYQKQSEHAEEDVCTAMECDEELADELGLDLKEEKVEEVEEENEEEVEETLEEVNARVKEKYTNEQIDLFIDLISAGSDVKSTCSSTGISLWSGYKYRKTFREDPENGLIRRKKRGRKGSLFKLQQRHAEWIIKHIDENTTAVLEQIKLDLCKEFETENLTISRSALHRFMRTVCALSMKRLEKIPARRNHIEVIEQRKTEVEKWIADDNMDFLKNCVFIDEEENMLFIGYNFFFF</sequence>
<dbReference type="InterPro" id="IPR009057">
    <property type="entry name" value="Homeodomain-like_sf"/>
</dbReference>
<dbReference type="SUPFAM" id="SSF46689">
    <property type="entry name" value="Homeodomain-like"/>
    <property type="match status" value="1"/>
</dbReference>
<gene>
    <name evidence="2" type="ORF">HPULCUR_000958</name>
</gene>
<keyword evidence="3" id="KW-1185">Reference proteome</keyword>
<evidence type="ECO:0000256" key="1">
    <source>
        <dbReference type="SAM" id="Coils"/>
    </source>
</evidence>
<evidence type="ECO:0008006" key="4">
    <source>
        <dbReference type="Google" id="ProtNLM"/>
    </source>
</evidence>
<name>A0ABP9XLB4_9FUNG</name>
<keyword evidence="1" id="KW-0175">Coiled coil</keyword>
<proteinExistence type="predicted"/>
<dbReference type="EMBL" id="BAABUJ010000005">
    <property type="protein sequence ID" value="GAA5795597.1"/>
    <property type="molecule type" value="Genomic_DNA"/>
</dbReference>
<accession>A0ABP9XLB4</accession>
<reference evidence="2 3" key="1">
    <citation type="submission" date="2024-04" db="EMBL/GenBank/DDBJ databases">
        <title>genome sequences of Mucor flavus KT1a and Helicostylum pulchrum KT1b strains isolation_sourced from the surface of a dry-aged beef.</title>
        <authorList>
            <person name="Toyotome T."/>
            <person name="Hosono M."/>
            <person name="Torimaru M."/>
            <person name="Fukuda K."/>
            <person name="Mikami N."/>
        </authorList>
    </citation>
    <scope>NUCLEOTIDE SEQUENCE [LARGE SCALE GENOMIC DNA]</scope>
    <source>
        <strain evidence="2 3">KT1b</strain>
    </source>
</reference>
<organism evidence="2 3">
    <name type="scientific">Helicostylum pulchrum</name>
    <dbReference type="NCBI Taxonomy" id="562976"/>
    <lineage>
        <taxon>Eukaryota</taxon>
        <taxon>Fungi</taxon>
        <taxon>Fungi incertae sedis</taxon>
        <taxon>Mucoromycota</taxon>
        <taxon>Mucoromycotina</taxon>
        <taxon>Mucoromycetes</taxon>
        <taxon>Mucorales</taxon>
        <taxon>Mucorineae</taxon>
        <taxon>Mucoraceae</taxon>
        <taxon>Helicostylum</taxon>
    </lineage>
</organism>
<comment type="caution">
    <text evidence="2">The sequence shown here is derived from an EMBL/GenBank/DDBJ whole genome shotgun (WGS) entry which is preliminary data.</text>
</comment>
<feature type="coiled-coil region" evidence="1">
    <location>
        <begin position="55"/>
        <end position="90"/>
    </location>
</feature>
<evidence type="ECO:0000313" key="3">
    <source>
        <dbReference type="Proteomes" id="UP001476247"/>
    </source>
</evidence>
<protein>
    <recommendedName>
        <fullName evidence="4">Homeodomain-like DNA binding domain-containing transcription factor</fullName>
    </recommendedName>
</protein>
<evidence type="ECO:0000313" key="2">
    <source>
        <dbReference type="EMBL" id="GAA5795597.1"/>
    </source>
</evidence>